<gene>
    <name evidence="1" type="ORF">scyTo_0005424</name>
</gene>
<proteinExistence type="predicted"/>
<organism evidence="1 2">
    <name type="scientific">Scyliorhinus torazame</name>
    <name type="common">Cloudy catshark</name>
    <name type="synonym">Catulus torazame</name>
    <dbReference type="NCBI Taxonomy" id="75743"/>
    <lineage>
        <taxon>Eukaryota</taxon>
        <taxon>Metazoa</taxon>
        <taxon>Chordata</taxon>
        <taxon>Craniata</taxon>
        <taxon>Vertebrata</taxon>
        <taxon>Chondrichthyes</taxon>
        <taxon>Elasmobranchii</taxon>
        <taxon>Galeomorphii</taxon>
        <taxon>Galeoidea</taxon>
        <taxon>Carcharhiniformes</taxon>
        <taxon>Scyliorhinidae</taxon>
        <taxon>Scyliorhinus</taxon>
    </lineage>
</organism>
<evidence type="ECO:0000313" key="2">
    <source>
        <dbReference type="Proteomes" id="UP000288216"/>
    </source>
</evidence>
<keyword evidence="2" id="KW-1185">Reference proteome</keyword>
<protein>
    <submittedName>
        <fullName evidence="1">Uncharacterized protein</fullName>
    </submittedName>
</protein>
<dbReference type="EMBL" id="BFAA01001682">
    <property type="protein sequence ID" value="GCB69124.1"/>
    <property type="molecule type" value="Genomic_DNA"/>
</dbReference>
<accession>A0A401P7M7</accession>
<dbReference type="Proteomes" id="UP000288216">
    <property type="component" value="Unassembled WGS sequence"/>
</dbReference>
<comment type="caution">
    <text evidence="1">The sequence shown here is derived from an EMBL/GenBank/DDBJ whole genome shotgun (WGS) entry which is preliminary data.</text>
</comment>
<sequence>MARRTTSGTPVVLVPNVRSYTGPLVCTNAAASVDLRLSWSNPVTRRAAAERAGAAHCFHPDPAPFTSHVKQVAVL</sequence>
<dbReference type="AlphaFoldDB" id="A0A401P7M7"/>
<name>A0A401P7M7_SCYTO</name>
<reference evidence="1 2" key="1">
    <citation type="journal article" date="2018" name="Nat. Ecol. Evol.">
        <title>Shark genomes provide insights into elasmobranch evolution and the origin of vertebrates.</title>
        <authorList>
            <person name="Hara Y"/>
            <person name="Yamaguchi K"/>
            <person name="Onimaru K"/>
            <person name="Kadota M"/>
            <person name="Koyanagi M"/>
            <person name="Keeley SD"/>
            <person name="Tatsumi K"/>
            <person name="Tanaka K"/>
            <person name="Motone F"/>
            <person name="Kageyama Y"/>
            <person name="Nozu R"/>
            <person name="Adachi N"/>
            <person name="Nishimura O"/>
            <person name="Nakagawa R"/>
            <person name="Tanegashima C"/>
            <person name="Kiyatake I"/>
            <person name="Matsumoto R"/>
            <person name="Murakumo K"/>
            <person name="Nishida K"/>
            <person name="Terakita A"/>
            <person name="Kuratani S"/>
            <person name="Sato K"/>
            <person name="Hyodo S Kuraku.S."/>
        </authorList>
    </citation>
    <scope>NUCLEOTIDE SEQUENCE [LARGE SCALE GENOMIC DNA]</scope>
</reference>
<evidence type="ECO:0000313" key="1">
    <source>
        <dbReference type="EMBL" id="GCB69124.1"/>
    </source>
</evidence>